<keyword evidence="4 8" id="KW-0067">ATP-binding</keyword>
<dbReference type="PROSITE" id="PS50861">
    <property type="entry name" value="AA_TRNA_LIGASE_II_GLYAB"/>
    <property type="match status" value="1"/>
</dbReference>
<proteinExistence type="inferred from homology"/>
<dbReference type="Gene3D" id="1.20.58.180">
    <property type="entry name" value="Class II aaRS and biotin synthetases, domain 2"/>
    <property type="match status" value="1"/>
</dbReference>
<dbReference type="PATRIC" id="fig|89059.3.peg.2314"/>
<dbReference type="Gene3D" id="3.30.930.10">
    <property type="entry name" value="Bira Bifunctional Protein, Domain 2"/>
    <property type="match status" value="1"/>
</dbReference>
<keyword evidence="6 8" id="KW-0030">Aminoacyl-tRNA synthetase</keyword>
<evidence type="ECO:0000256" key="5">
    <source>
        <dbReference type="ARBA" id="ARBA00022917"/>
    </source>
</evidence>
<dbReference type="STRING" id="89059.LAC1533_1177"/>
<reference evidence="9 10" key="1">
    <citation type="journal article" date="2015" name="Genome Announc.">
        <title>Expanding the biotechnology potential of lactobacilli through comparative genomics of 213 strains and associated genera.</title>
        <authorList>
            <person name="Sun Z."/>
            <person name="Harris H.M."/>
            <person name="McCann A."/>
            <person name="Guo C."/>
            <person name="Argimon S."/>
            <person name="Zhang W."/>
            <person name="Yang X."/>
            <person name="Jeffery I.B."/>
            <person name="Cooney J.C."/>
            <person name="Kagawa T.F."/>
            <person name="Liu W."/>
            <person name="Song Y."/>
            <person name="Salvetti E."/>
            <person name="Wrobel A."/>
            <person name="Rasinkangas P."/>
            <person name="Parkhill J."/>
            <person name="Rea M.C."/>
            <person name="O'Sullivan O."/>
            <person name="Ritari J."/>
            <person name="Douillard F.P."/>
            <person name="Paul Ross R."/>
            <person name="Yang R."/>
            <person name="Briner A.E."/>
            <person name="Felis G.E."/>
            <person name="de Vos W.M."/>
            <person name="Barrangou R."/>
            <person name="Klaenhammer T.R."/>
            <person name="Caufield P.W."/>
            <person name="Cui Y."/>
            <person name="Zhang H."/>
            <person name="O'Toole P.W."/>
        </authorList>
    </citation>
    <scope>NUCLEOTIDE SEQUENCE [LARGE SCALE GENOMIC DNA]</scope>
    <source>
        <strain evidence="9 10">DSM 15353</strain>
    </source>
</reference>
<name>A0A0R2KGQ2_9LACO</name>
<evidence type="ECO:0000256" key="3">
    <source>
        <dbReference type="ARBA" id="ARBA00022741"/>
    </source>
</evidence>
<dbReference type="NCBIfam" id="TIGR00388">
    <property type="entry name" value="glyQ"/>
    <property type="match status" value="1"/>
</dbReference>
<dbReference type="SUPFAM" id="SSF55681">
    <property type="entry name" value="Class II aaRS and biotin synthetases"/>
    <property type="match status" value="1"/>
</dbReference>
<dbReference type="CDD" id="cd00733">
    <property type="entry name" value="GlyRS_alpha_core"/>
    <property type="match status" value="1"/>
</dbReference>
<dbReference type="FunFam" id="3.30.930.10:FF:000006">
    <property type="entry name" value="Glycine--tRNA ligase alpha subunit"/>
    <property type="match status" value="1"/>
</dbReference>
<evidence type="ECO:0000256" key="1">
    <source>
        <dbReference type="ARBA" id="ARBA00008226"/>
    </source>
</evidence>
<dbReference type="HAMAP" id="MF_00254">
    <property type="entry name" value="Gly_tRNA_synth_alpha"/>
    <property type="match status" value="1"/>
</dbReference>
<dbReference type="GO" id="GO:0006426">
    <property type="term" value="P:glycyl-tRNA aminoacylation"/>
    <property type="evidence" value="ECO:0007669"/>
    <property type="project" value="UniProtKB-UniRule"/>
</dbReference>
<dbReference type="GO" id="GO:0140096">
    <property type="term" value="F:catalytic activity, acting on a protein"/>
    <property type="evidence" value="ECO:0007669"/>
    <property type="project" value="UniProtKB-ARBA"/>
</dbReference>
<protein>
    <recommendedName>
        <fullName evidence="8">Glycine--tRNA ligase alpha subunit</fullName>
        <ecNumber evidence="8">6.1.1.14</ecNumber>
    </recommendedName>
    <alternativeName>
        <fullName evidence="8">Glycyl-tRNA synthetase alpha subunit</fullName>
        <shortName evidence="8">GlyRS</shortName>
    </alternativeName>
</protein>
<dbReference type="InterPro" id="IPR006194">
    <property type="entry name" value="Gly-tRNA-synth_heterodimer"/>
</dbReference>
<gene>
    <name evidence="8" type="primary">glyQ</name>
    <name evidence="9" type="ORF">IV43_GL002194</name>
</gene>
<comment type="caution">
    <text evidence="9">The sequence shown here is derived from an EMBL/GenBank/DDBJ whole genome shotgun (WGS) entry which is preliminary data.</text>
</comment>
<comment type="subunit">
    <text evidence="8">Tetramer of two alpha and two beta subunits.</text>
</comment>
<dbReference type="InterPro" id="IPR002310">
    <property type="entry name" value="Gly-tRNA_ligase_asu"/>
</dbReference>
<evidence type="ECO:0000256" key="2">
    <source>
        <dbReference type="ARBA" id="ARBA00022598"/>
    </source>
</evidence>
<keyword evidence="3 8" id="KW-0547">Nucleotide-binding</keyword>
<keyword evidence="5 8" id="KW-0648">Protein biosynthesis</keyword>
<dbReference type="GO" id="GO:0005829">
    <property type="term" value="C:cytosol"/>
    <property type="evidence" value="ECO:0007669"/>
    <property type="project" value="TreeGrafter"/>
</dbReference>
<dbReference type="PANTHER" id="PTHR30075">
    <property type="entry name" value="GLYCYL-TRNA SYNTHETASE"/>
    <property type="match status" value="1"/>
</dbReference>
<organism evidence="9 10">
    <name type="scientific">Ligilactobacillus acidipiscis</name>
    <dbReference type="NCBI Taxonomy" id="89059"/>
    <lineage>
        <taxon>Bacteria</taxon>
        <taxon>Bacillati</taxon>
        <taxon>Bacillota</taxon>
        <taxon>Bacilli</taxon>
        <taxon>Lactobacillales</taxon>
        <taxon>Lactobacillaceae</taxon>
        <taxon>Ligilactobacillus</taxon>
    </lineage>
</organism>
<evidence type="ECO:0000256" key="7">
    <source>
        <dbReference type="ARBA" id="ARBA00047937"/>
    </source>
</evidence>
<dbReference type="PANTHER" id="PTHR30075:SF2">
    <property type="entry name" value="GLYCINE--TRNA LIGASE, CHLOROPLASTIC_MITOCHONDRIAL 2"/>
    <property type="match status" value="1"/>
</dbReference>
<dbReference type="Pfam" id="PF02091">
    <property type="entry name" value="tRNA-synt_2e"/>
    <property type="match status" value="1"/>
</dbReference>
<sequence length="340" mass="38949">MNFSANVFIVQTDYGKSANILPIIIVLYILKEENFMSKKLSIQEIILTLQQFWSKQGCMLMQSYDTEKGAGTMSPYTFLRAIGPEPWNVAYVEPSRRPADGRYGKNPNRLYQHHQFQVVMKPSPANIQDLYLDSLAALGIDSKEHDIRFVEDNWENPSMGCAGVGWEVWLDGMEITQFTYFQQVGGLEVWPVAAEVTYGLERLSSYIQDVQSVFDLEWADGVKYGDIFSQPEYEQSKYSFEESNQDMLLKAFDQYETEAKKQIANGLVHPAYDYILKCSHTFNLLDARGAVSVTERAGYLARIRNMAKSVAKVFVAERKKLGYPLIKDEKLRTKLLEEDK</sequence>
<evidence type="ECO:0000313" key="10">
    <source>
        <dbReference type="Proteomes" id="UP000051491"/>
    </source>
</evidence>
<dbReference type="AlphaFoldDB" id="A0A0R2KGQ2"/>
<comment type="similarity">
    <text evidence="1 8">Belongs to the class-II aminoacyl-tRNA synthetase family.</text>
</comment>
<dbReference type="GO" id="GO:0005524">
    <property type="term" value="F:ATP binding"/>
    <property type="evidence" value="ECO:0007669"/>
    <property type="project" value="UniProtKB-UniRule"/>
</dbReference>
<keyword evidence="2 8" id="KW-0436">Ligase</keyword>
<keyword evidence="8" id="KW-0963">Cytoplasm</keyword>
<comment type="catalytic activity">
    <reaction evidence="7 8">
        <text>tRNA(Gly) + glycine + ATP = glycyl-tRNA(Gly) + AMP + diphosphate</text>
        <dbReference type="Rhea" id="RHEA:16013"/>
        <dbReference type="Rhea" id="RHEA-COMP:9664"/>
        <dbReference type="Rhea" id="RHEA-COMP:9683"/>
        <dbReference type="ChEBI" id="CHEBI:30616"/>
        <dbReference type="ChEBI" id="CHEBI:33019"/>
        <dbReference type="ChEBI" id="CHEBI:57305"/>
        <dbReference type="ChEBI" id="CHEBI:78442"/>
        <dbReference type="ChEBI" id="CHEBI:78522"/>
        <dbReference type="ChEBI" id="CHEBI:456215"/>
        <dbReference type="EC" id="6.1.1.14"/>
    </reaction>
</comment>
<dbReference type="PRINTS" id="PR01044">
    <property type="entry name" value="TRNASYNTHGA"/>
</dbReference>
<dbReference type="InterPro" id="IPR045864">
    <property type="entry name" value="aa-tRNA-synth_II/BPL/LPL"/>
</dbReference>
<evidence type="ECO:0000256" key="8">
    <source>
        <dbReference type="HAMAP-Rule" id="MF_00254"/>
    </source>
</evidence>
<dbReference type="Proteomes" id="UP000051491">
    <property type="component" value="Unassembled WGS sequence"/>
</dbReference>
<evidence type="ECO:0000256" key="4">
    <source>
        <dbReference type="ARBA" id="ARBA00022840"/>
    </source>
</evidence>
<dbReference type="EMBL" id="JQBK01000009">
    <property type="protein sequence ID" value="KRN87030.1"/>
    <property type="molecule type" value="Genomic_DNA"/>
</dbReference>
<dbReference type="GO" id="GO:0016740">
    <property type="term" value="F:transferase activity"/>
    <property type="evidence" value="ECO:0007669"/>
    <property type="project" value="UniProtKB-ARBA"/>
</dbReference>
<evidence type="ECO:0000256" key="6">
    <source>
        <dbReference type="ARBA" id="ARBA00023146"/>
    </source>
</evidence>
<accession>A0A0R2KGQ2</accession>
<evidence type="ECO:0000313" key="9">
    <source>
        <dbReference type="EMBL" id="KRN87030.1"/>
    </source>
</evidence>
<comment type="subcellular location">
    <subcellularLocation>
        <location evidence="8">Cytoplasm</location>
    </subcellularLocation>
</comment>
<dbReference type="NCBIfam" id="NF006827">
    <property type="entry name" value="PRK09348.1"/>
    <property type="match status" value="1"/>
</dbReference>
<dbReference type="GO" id="GO:0004820">
    <property type="term" value="F:glycine-tRNA ligase activity"/>
    <property type="evidence" value="ECO:0007669"/>
    <property type="project" value="UniProtKB-UniRule"/>
</dbReference>
<dbReference type="EC" id="6.1.1.14" evidence="8"/>